<name>A0A1I4QJ70_9BACT</name>
<dbReference type="InterPro" id="IPR000014">
    <property type="entry name" value="PAS"/>
</dbReference>
<dbReference type="Pfam" id="PF00990">
    <property type="entry name" value="GGDEF"/>
    <property type="match status" value="1"/>
</dbReference>
<dbReference type="CDD" id="cd01949">
    <property type="entry name" value="GGDEF"/>
    <property type="match status" value="1"/>
</dbReference>
<dbReference type="NCBIfam" id="TIGR00254">
    <property type="entry name" value="GGDEF"/>
    <property type="match status" value="1"/>
</dbReference>
<dbReference type="InterPro" id="IPR000700">
    <property type="entry name" value="PAS-assoc_C"/>
</dbReference>
<dbReference type="PROSITE" id="PS50112">
    <property type="entry name" value="PAS"/>
    <property type="match status" value="3"/>
</dbReference>
<dbReference type="SMART" id="SM00091">
    <property type="entry name" value="PAS"/>
    <property type="match status" value="5"/>
</dbReference>
<dbReference type="STRING" id="39841.SAMN05660836_00055"/>
<dbReference type="Proteomes" id="UP000199611">
    <property type="component" value="Unassembled WGS sequence"/>
</dbReference>
<dbReference type="PANTHER" id="PTHR44757:SF2">
    <property type="entry name" value="BIOFILM ARCHITECTURE MAINTENANCE PROTEIN MBAA"/>
    <property type="match status" value="1"/>
</dbReference>
<dbReference type="CDD" id="cd00130">
    <property type="entry name" value="PAS"/>
    <property type="match status" value="3"/>
</dbReference>
<evidence type="ECO:0000259" key="1">
    <source>
        <dbReference type="PROSITE" id="PS50112"/>
    </source>
</evidence>
<dbReference type="PROSITE" id="PS50887">
    <property type="entry name" value="GGDEF"/>
    <property type="match status" value="1"/>
</dbReference>
<reference evidence="4 5" key="1">
    <citation type="submission" date="2016-10" db="EMBL/GenBank/DDBJ databases">
        <authorList>
            <person name="de Groot N.N."/>
        </authorList>
    </citation>
    <scope>NUCLEOTIDE SEQUENCE [LARGE SCALE GENOMIC DNA]</scope>
    <source>
        <strain evidence="4 5">DSM 9990</strain>
    </source>
</reference>
<dbReference type="RefSeq" id="WP_093392514.1">
    <property type="nucleotide sequence ID" value="NZ_FOUU01000001.1"/>
</dbReference>
<dbReference type="InterPro" id="IPR052155">
    <property type="entry name" value="Biofilm_reg_signaling"/>
</dbReference>
<dbReference type="FunFam" id="3.30.70.270:FF:000001">
    <property type="entry name" value="Diguanylate cyclase domain protein"/>
    <property type="match status" value="1"/>
</dbReference>
<evidence type="ECO:0000259" key="2">
    <source>
        <dbReference type="PROSITE" id="PS50113"/>
    </source>
</evidence>
<dbReference type="SUPFAM" id="SSF55785">
    <property type="entry name" value="PYP-like sensor domain (PAS domain)"/>
    <property type="match status" value="3"/>
</dbReference>
<dbReference type="SMART" id="SM00086">
    <property type="entry name" value="PAC"/>
    <property type="match status" value="2"/>
</dbReference>
<organism evidence="4 5">
    <name type="scientific">Thermodesulforhabdus norvegica</name>
    <dbReference type="NCBI Taxonomy" id="39841"/>
    <lineage>
        <taxon>Bacteria</taxon>
        <taxon>Pseudomonadati</taxon>
        <taxon>Thermodesulfobacteriota</taxon>
        <taxon>Syntrophobacteria</taxon>
        <taxon>Syntrophobacterales</taxon>
        <taxon>Thermodesulforhabdaceae</taxon>
        <taxon>Thermodesulforhabdus</taxon>
    </lineage>
</organism>
<dbReference type="InterPro" id="IPR013655">
    <property type="entry name" value="PAS_fold_3"/>
</dbReference>
<evidence type="ECO:0000313" key="5">
    <source>
        <dbReference type="Proteomes" id="UP000199611"/>
    </source>
</evidence>
<dbReference type="EMBL" id="FOUU01000001">
    <property type="protein sequence ID" value="SFM39806.1"/>
    <property type="molecule type" value="Genomic_DNA"/>
</dbReference>
<dbReference type="NCBIfam" id="TIGR00229">
    <property type="entry name" value="sensory_box"/>
    <property type="match status" value="3"/>
</dbReference>
<dbReference type="InterPro" id="IPR000160">
    <property type="entry name" value="GGDEF_dom"/>
</dbReference>
<dbReference type="PANTHER" id="PTHR44757">
    <property type="entry name" value="DIGUANYLATE CYCLASE DGCP"/>
    <property type="match status" value="1"/>
</dbReference>
<dbReference type="SUPFAM" id="SSF55073">
    <property type="entry name" value="Nucleotide cyclase"/>
    <property type="match status" value="1"/>
</dbReference>
<dbReference type="OrthoDB" id="5333838at2"/>
<dbReference type="GO" id="GO:0006355">
    <property type="term" value="P:regulation of DNA-templated transcription"/>
    <property type="evidence" value="ECO:0007669"/>
    <property type="project" value="InterPro"/>
</dbReference>
<accession>A0A1I4QJ70</accession>
<feature type="domain" description="GGDEF" evidence="3">
    <location>
        <begin position="630"/>
        <end position="758"/>
    </location>
</feature>
<dbReference type="SMART" id="SM00267">
    <property type="entry name" value="GGDEF"/>
    <property type="match status" value="1"/>
</dbReference>
<dbReference type="InterPro" id="IPR043128">
    <property type="entry name" value="Rev_trsase/Diguanyl_cyclase"/>
</dbReference>
<feature type="domain" description="PAS" evidence="1">
    <location>
        <begin position="110"/>
        <end position="180"/>
    </location>
</feature>
<dbReference type="Gene3D" id="3.30.450.20">
    <property type="entry name" value="PAS domain"/>
    <property type="match status" value="4"/>
</dbReference>
<proteinExistence type="predicted"/>
<keyword evidence="5" id="KW-1185">Reference proteome</keyword>
<dbReference type="InterPro" id="IPR013767">
    <property type="entry name" value="PAS_fold"/>
</dbReference>
<dbReference type="InterPro" id="IPR001610">
    <property type="entry name" value="PAC"/>
</dbReference>
<dbReference type="Pfam" id="PF13188">
    <property type="entry name" value="PAS_8"/>
    <property type="match status" value="1"/>
</dbReference>
<sequence length="758" mass="87497">MEGSYFAHLDSWPLPIVVIGKNKLIRWANREALRLFRPQGLVEKGCQGYLCDLNPCPLIDGKESKHLSQRWIEINEGKGISCVATAWEERISGESLVFEVLQPLNQADICQGYFEALFENMEAMALLLDSNLRILRVNRAFSEQTGYSQEELLGKQATVIIHPEEISAVLKRHSMRLRGEPIPISHAIRFLTKDGRVRRGISSAVLVPETQQTLVTVIDVTEARETRELLEKIFLSAPIAIYISQGSHFKMVNPEMVLATGYSEVELLKMHPLDLVHPEDRERVSRAAREMLEGRRSEPYEYRALRKDGAHFWYLGTVTSITYQGELAVLGYNVNIHGLKELQNRLQRKKAQLEAIIENAPLIVLGLKPDGEIVLFNRYSERLTGFKRDEVFGKKAVEFFIPEEFRNQAEELLLRIAHFRSETHEAEIPVLTRNGRRFIHFYGALITGGDKSPMILIIGDDVTEKKLSYEQRQMMLEAIPNPAWLISKERKIVAQNRAAREIFRTEEGRYCWEAIWNLRFITEEQRRHYLETGRPLPETRCIFCESDKALGKKEKISKELESDGTIWETWWIMVAENLYVHYASDITRYKRMQQELYRLSITDPLTGAYNRRYFEKKLDEEIERAKRTGMTFSVVMFDIDHFKSINDLFGHEAGDMVLQVLVKTVKDRIRKTDLLARWGGEEFVLLLPATPVDNAIVLAEDLRQRIERLGVHKVREFTVSFGATEYRPGDTPDSIISRADEALYAAKREGRNRVKAVR</sequence>
<dbReference type="InterPro" id="IPR029787">
    <property type="entry name" value="Nucleotide_cyclase"/>
</dbReference>
<gene>
    <name evidence="4" type="ORF">SAMN05660836_00055</name>
</gene>
<feature type="domain" description="PAC" evidence="2">
    <location>
        <begin position="298"/>
        <end position="348"/>
    </location>
</feature>
<feature type="domain" description="PAS" evidence="1">
    <location>
        <begin position="222"/>
        <end position="295"/>
    </location>
</feature>
<dbReference type="Gene3D" id="3.30.70.270">
    <property type="match status" value="1"/>
</dbReference>
<feature type="domain" description="PAS" evidence="1">
    <location>
        <begin position="349"/>
        <end position="404"/>
    </location>
</feature>
<evidence type="ECO:0000259" key="3">
    <source>
        <dbReference type="PROSITE" id="PS50887"/>
    </source>
</evidence>
<protein>
    <submittedName>
        <fullName evidence="4">PAS domain S-box-containing protein/diguanylate cyclase (GGDEF) domain-containing protein</fullName>
    </submittedName>
</protein>
<dbReference type="PROSITE" id="PS50113">
    <property type="entry name" value="PAC"/>
    <property type="match status" value="1"/>
</dbReference>
<dbReference type="GO" id="GO:0003824">
    <property type="term" value="F:catalytic activity"/>
    <property type="evidence" value="ECO:0007669"/>
    <property type="project" value="UniProtKB-ARBA"/>
</dbReference>
<dbReference type="AlphaFoldDB" id="A0A1I4QJ70"/>
<dbReference type="InterPro" id="IPR035965">
    <property type="entry name" value="PAS-like_dom_sf"/>
</dbReference>
<dbReference type="Pfam" id="PF08447">
    <property type="entry name" value="PAS_3"/>
    <property type="match status" value="1"/>
</dbReference>
<evidence type="ECO:0000313" key="4">
    <source>
        <dbReference type="EMBL" id="SFM39806.1"/>
    </source>
</evidence>
<dbReference type="Pfam" id="PF00989">
    <property type="entry name" value="PAS"/>
    <property type="match status" value="2"/>
</dbReference>